<dbReference type="Gene3D" id="3.40.630.10">
    <property type="entry name" value="Zn peptidases"/>
    <property type="match status" value="1"/>
</dbReference>
<evidence type="ECO:0000256" key="7">
    <source>
        <dbReference type="ARBA" id="ARBA00022645"/>
    </source>
</evidence>
<keyword evidence="6" id="KW-0963">Cytoplasm</keyword>
<comment type="cofactor">
    <cofactor evidence="1">
        <name>Zn(2+)</name>
        <dbReference type="ChEBI" id="CHEBI:29105"/>
    </cofactor>
</comment>
<evidence type="ECO:0000256" key="4">
    <source>
        <dbReference type="ARBA" id="ARBA00004514"/>
    </source>
</evidence>
<keyword evidence="25" id="KW-1185">Reference proteome</keyword>
<evidence type="ECO:0000256" key="10">
    <source>
        <dbReference type="ARBA" id="ARBA00022801"/>
    </source>
</evidence>
<feature type="compositionally biased region" description="Acidic residues" evidence="22">
    <location>
        <begin position="332"/>
        <end position="357"/>
    </location>
</feature>
<evidence type="ECO:0000256" key="17">
    <source>
        <dbReference type="ARBA" id="ARBA00029302"/>
    </source>
</evidence>
<feature type="compositionally biased region" description="Basic and acidic residues" evidence="22">
    <location>
        <begin position="1111"/>
        <end position="1137"/>
    </location>
</feature>
<dbReference type="GO" id="GO:0005634">
    <property type="term" value="C:nucleus"/>
    <property type="evidence" value="ECO:0007669"/>
    <property type="project" value="UniProtKB-SubCell"/>
</dbReference>
<comment type="catalytic activity">
    <reaction evidence="15">
        <text>C-terminal L-alpha-aminoacyl-L-glutamyl-L-glutamyl-[tubulin] + H2O = C-terminal L-alpha-aminoacyl-L-glutamyl-[tubulin] + L-glutamate</text>
        <dbReference type="Rhea" id="RHEA:63792"/>
        <dbReference type="Rhea" id="RHEA-COMP:16435"/>
        <dbReference type="Rhea" id="RHEA-COMP:16436"/>
        <dbReference type="ChEBI" id="CHEBI:15377"/>
        <dbReference type="ChEBI" id="CHEBI:29985"/>
        <dbReference type="ChEBI" id="CHEBI:149555"/>
        <dbReference type="ChEBI" id="CHEBI:149556"/>
        <dbReference type="EC" id="3.4.17.24"/>
    </reaction>
    <physiologicalReaction direction="left-to-right" evidence="15">
        <dbReference type="Rhea" id="RHEA:63793"/>
    </physiologicalReaction>
</comment>
<feature type="compositionally biased region" description="Polar residues" evidence="22">
    <location>
        <begin position="441"/>
        <end position="459"/>
    </location>
</feature>
<dbReference type="GO" id="GO:0008270">
    <property type="term" value="F:zinc ion binding"/>
    <property type="evidence" value="ECO:0007669"/>
    <property type="project" value="InterPro"/>
</dbReference>
<evidence type="ECO:0000256" key="3">
    <source>
        <dbReference type="ARBA" id="ARBA00004173"/>
    </source>
</evidence>
<evidence type="ECO:0000256" key="19">
    <source>
        <dbReference type="ARBA" id="ARBA00043068"/>
    </source>
</evidence>
<evidence type="ECO:0000256" key="9">
    <source>
        <dbReference type="ARBA" id="ARBA00022723"/>
    </source>
</evidence>
<dbReference type="InterPro" id="IPR000834">
    <property type="entry name" value="Peptidase_M14"/>
</dbReference>
<comment type="similarity">
    <text evidence="5 21">Belongs to the peptidase M14 family.</text>
</comment>
<reference evidence="24" key="2">
    <citation type="submission" date="2025-08" db="UniProtKB">
        <authorList>
            <consortium name="Ensembl"/>
        </authorList>
    </citation>
    <scope>IDENTIFICATION</scope>
</reference>
<dbReference type="GO" id="GO:0005739">
    <property type="term" value="C:mitochondrion"/>
    <property type="evidence" value="ECO:0007669"/>
    <property type="project" value="UniProtKB-SubCell"/>
</dbReference>
<keyword evidence="7" id="KW-0121">Carboxypeptidase</keyword>
<feature type="region of interest" description="Disordered" evidence="22">
    <location>
        <begin position="1099"/>
        <end position="1137"/>
    </location>
</feature>
<dbReference type="FunFam" id="3.40.630.10:FF:000024">
    <property type="entry name" value="ATP/GTP binding protein 1"/>
    <property type="match status" value="1"/>
</dbReference>
<keyword evidence="12" id="KW-0482">Metalloprotease</keyword>
<evidence type="ECO:0000256" key="21">
    <source>
        <dbReference type="PROSITE-ProRule" id="PRU01379"/>
    </source>
</evidence>
<evidence type="ECO:0000256" key="20">
    <source>
        <dbReference type="ARBA" id="ARBA00043070"/>
    </source>
</evidence>
<organism evidence="24 25">
    <name type="scientific">Echeneis naucrates</name>
    <name type="common">Live sharksucker</name>
    <dbReference type="NCBI Taxonomy" id="173247"/>
    <lineage>
        <taxon>Eukaryota</taxon>
        <taxon>Metazoa</taxon>
        <taxon>Chordata</taxon>
        <taxon>Craniata</taxon>
        <taxon>Vertebrata</taxon>
        <taxon>Euteleostomi</taxon>
        <taxon>Actinopterygii</taxon>
        <taxon>Neopterygii</taxon>
        <taxon>Teleostei</taxon>
        <taxon>Neoteleostei</taxon>
        <taxon>Acanthomorphata</taxon>
        <taxon>Carangaria</taxon>
        <taxon>Carangiformes</taxon>
        <taxon>Echeneidae</taxon>
        <taxon>Echeneis</taxon>
    </lineage>
</organism>
<comment type="catalytic activity">
    <reaction evidence="17">
        <text>(L-glutamyl)(n+1)-gamma-L-glutamyl-L-glutamyl-[protein] + H2O = (L-glutamyl)(n)-gamma-L-glutamyl-L-glutamyl-[protein] + L-glutamate</text>
        <dbReference type="Rhea" id="RHEA:60004"/>
        <dbReference type="Rhea" id="RHEA-COMP:15519"/>
        <dbReference type="Rhea" id="RHEA-COMP:15675"/>
        <dbReference type="ChEBI" id="CHEBI:15377"/>
        <dbReference type="ChEBI" id="CHEBI:29985"/>
        <dbReference type="ChEBI" id="CHEBI:143623"/>
    </reaction>
    <physiologicalReaction direction="left-to-right" evidence="17">
        <dbReference type="Rhea" id="RHEA:60005"/>
    </physiologicalReaction>
</comment>
<keyword evidence="8" id="KW-0645">Protease</keyword>
<sequence length="1137" mass="127710">MLMSSVPSNSRVLMLLGQLERMNGEAMVKDVETARQVTAKILHLIQTQGEKMHTSFIPWYFPLVKGRRVGVFVSKGGTGILFQILITASKELPPSEELMLQLHSLLAKVGPKDRKFGVKARLSGALNVTVNLMKQNLQNTKLLLPCLQVLRVYSTNSVNAISLGKNGVVELMFKITAPYSKKNTSLLKVALDALGALLKSKTNARRAVDGKHVPVLLALYLDWHRNDNRHRHMLIRKGLLVCLRNITNLKLGRKAFIEADGMRILYNSSTECLPVRTLDPLVNTSSLIMRKCFPKNRLPLPTIKSAFHYQLPHIPAVGPVAQLYSQPPGVDDVVDESDDNEETEGDTENDTENEEDEKDRCTANDDIETDLNKLHPKKSPGRPYEELRVYERFFVELSEDFQTASATSSSSLSSSSAPSRPTRPIIVPTAQALSPKHVPILSSQEDGNPTKEQQAQPSPSAHALTTLELDAIHLTKDQDKTEVANIPSPDGYATFNWGSDCGSEGPEDEGGEGAVLEVPDTALLLSLHDPDLYVEMVKGTHSVPQYAEVAYPDYFGHVAPTFREPLLERLYGVQRSKIFQDIERLIHPNDILDKVVYDLDIPSCPVIEDDGESLKFNSQFESGNLRKAVQVRKYEYDLVLNSDINSNHYHQWFYFEVSGMRVGTTYRLNIINCEKSNSQFNYGMQVLMYSVQEAISGRPRWVRTGTDICYYKNHFARSAIAAGGQKGKSYYTLTFSTSFSHKDDVCYFAYHYPYTYSTLKMHLSKLEALRTPQIYLRQDVLCETLGGNSCPLLTITAMPESNSNDHICQFRNRPLIFLSARVHPGETNASWVMKGTLEFLMGTSPLAASLREAYIFKIVPMLNPDGVVNGNHRCSLSGEDLNRQWQNPNPELHPTIYHTKSLLQYLAHIQRAPLVFCDYHGHSRKKNVFMYGCSVKETVWQSNISATSSDLQEDLGYRALPKILSQIAPAFSMASCSFVVERSKESTARVVVWREIGVQRSYTMESTLCGCDQGKYKGLQIGTRELEEMGAQFCVALLRLKRLTGLRNHQHLLDLENHCLSPVIDFSQGHAIFILSSSSCPTTYVMEEDEPSFLEAIDYSAESNDEDAEPENEHISEVHKNPDHLDQLSDSETNHRD</sequence>
<keyword evidence="10" id="KW-0378">Hydrolase</keyword>
<evidence type="ECO:0000256" key="6">
    <source>
        <dbReference type="ARBA" id="ARBA00022490"/>
    </source>
</evidence>
<dbReference type="GO" id="GO:0004181">
    <property type="term" value="F:metallocarboxypeptidase activity"/>
    <property type="evidence" value="ECO:0007669"/>
    <property type="project" value="InterPro"/>
</dbReference>
<evidence type="ECO:0000256" key="14">
    <source>
        <dbReference type="ARBA" id="ARBA00023242"/>
    </source>
</evidence>
<evidence type="ECO:0000256" key="22">
    <source>
        <dbReference type="SAM" id="MobiDB-lite"/>
    </source>
</evidence>
<dbReference type="SUPFAM" id="SSF53187">
    <property type="entry name" value="Zn-dependent exopeptidases"/>
    <property type="match status" value="1"/>
</dbReference>
<keyword evidence="11" id="KW-0862">Zinc</keyword>
<evidence type="ECO:0000256" key="16">
    <source>
        <dbReference type="ARBA" id="ARBA00026108"/>
    </source>
</evidence>
<dbReference type="InterPro" id="IPR011989">
    <property type="entry name" value="ARM-like"/>
</dbReference>
<dbReference type="SUPFAM" id="SSF48371">
    <property type="entry name" value="ARM repeat"/>
    <property type="match status" value="1"/>
</dbReference>
<proteinExistence type="inferred from homology"/>
<name>A0A665VG60_ECHNA</name>
<dbReference type="PANTHER" id="PTHR12756">
    <property type="entry name" value="CYTOSOLIC CARBOXYPEPTIDASE"/>
    <property type="match status" value="1"/>
</dbReference>
<evidence type="ECO:0000256" key="2">
    <source>
        <dbReference type="ARBA" id="ARBA00004123"/>
    </source>
</evidence>
<gene>
    <name evidence="24" type="primary">agtpbp1</name>
</gene>
<evidence type="ECO:0000256" key="18">
    <source>
        <dbReference type="ARBA" id="ARBA00041044"/>
    </source>
</evidence>
<dbReference type="AlphaFoldDB" id="A0A665VG60"/>
<dbReference type="PANTHER" id="PTHR12756:SF24">
    <property type="entry name" value="CYTOSOLIC CARBOXYPEPTIDASE 1"/>
    <property type="match status" value="1"/>
</dbReference>
<dbReference type="Pfam" id="PF18027">
    <property type="entry name" value="Pepdidase_M14_N"/>
    <property type="match status" value="1"/>
</dbReference>
<dbReference type="InterPro" id="IPR040626">
    <property type="entry name" value="Pepdidase_M14_N"/>
</dbReference>
<evidence type="ECO:0000313" key="24">
    <source>
        <dbReference type="Ensembl" id="ENSENLP00000030681.1"/>
    </source>
</evidence>
<dbReference type="InterPro" id="IPR050821">
    <property type="entry name" value="Cytosolic_carboxypeptidase"/>
</dbReference>
<dbReference type="Gene3D" id="2.60.40.3120">
    <property type="match status" value="1"/>
</dbReference>
<evidence type="ECO:0000256" key="8">
    <source>
        <dbReference type="ARBA" id="ARBA00022670"/>
    </source>
</evidence>
<protein>
    <recommendedName>
        <fullName evidence="18">Cytosolic carboxypeptidase 1</fullName>
        <ecNumber evidence="16">3.4.17.24</ecNumber>
    </recommendedName>
    <alternativeName>
        <fullName evidence="20">ATP/GTP-binding protein 1</fullName>
    </alternativeName>
    <alternativeName>
        <fullName evidence="19">Protein deglutamylase CCP1</fullName>
    </alternativeName>
</protein>
<evidence type="ECO:0000313" key="25">
    <source>
        <dbReference type="Proteomes" id="UP000472264"/>
    </source>
</evidence>
<feature type="region of interest" description="Disordered" evidence="22">
    <location>
        <begin position="440"/>
        <end position="461"/>
    </location>
</feature>
<dbReference type="PROSITE" id="PS52035">
    <property type="entry name" value="PEPTIDASE_M14"/>
    <property type="match status" value="1"/>
</dbReference>
<dbReference type="Proteomes" id="UP000472264">
    <property type="component" value="Chromosome 9"/>
</dbReference>
<dbReference type="GO" id="GO:0006508">
    <property type="term" value="P:proteolysis"/>
    <property type="evidence" value="ECO:0007669"/>
    <property type="project" value="UniProtKB-KW"/>
</dbReference>
<keyword evidence="9" id="KW-0479">Metal-binding</keyword>
<evidence type="ECO:0000256" key="15">
    <source>
        <dbReference type="ARBA" id="ARBA00024524"/>
    </source>
</evidence>
<feature type="domain" description="Peptidase M14" evidence="23">
    <location>
        <begin position="752"/>
        <end position="1041"/>
    </location>
</feature>
<feature type="region of interest" description="Disordered" evidence="22">
    <location>
        <begin position="325"/>
        <end position="382"/>
    </location>
</feature>
<accession>A0A665VG60</accession>
<keyword evidence="13" id="KW-0496">Mitochondrion</keyword>
<feature type="region of interest" description="Disordered" evidence="22">
    <location>
        <begin position="404"/>
        <end position="423"/>
    </location>
</feature>
<reference evidence="24" key="1">
    <citation type="submission" date="2021-04" db="EMBL/GenBank/DDBJ databases">
        <authorList>
            <consortium name="Wellcome Sanger Institute Data Sharing"/>
        </authorList>
    </citation>
    <scope>NUCLEOTIDE SEQUENCE [LARGE SCALE GENOMIC DNA]</scope>
</reference>
<reference evidence="24" key="3">
    <citation type="submission" date="2025-09" db="UniProtKB">
        <authorList>
            <consortium name="Ensembl"/>
        </authorList>
    </citation>
    <scope>IDENTIFICATION</scope>
</reference>
<dbReference type="InterPro" id="IPR033852">
    <property type="entry name" value="CBPC1/4"/>
</dbReference>
<evidence type="ECO:0000259" key="23">
    <source>
        <dbReference type="PROSITE" id="PS52035"/>
    </source>
</evidence>
<evidence type="ECO:0000256" key="12">
    <source>
        <dbReference type="ARBA" id="ARBA00023049"/>
    </source>
</evidence>
<dbReference type="Gene3D" id="1.25.10.10">
    <property type="entry name" value="Leucine-rich Repeat Variant"/>
    <property type="match status" value="1"/>
</dbReference>
<evidence type="ECO:0000256" key="11">
    <source>
        <dbReference type="ARBA" id="ARBA00022833"/>
    </source>
</evidence>
<dbReference type="FunFam" id="2.60.40.3120:FF:000001">
    <property type="entry name" value="cytosolic carboxypeptidase 1 isoform X1"/>
    <property type="match status" value="1"/>
</dbReference>
<evidence type="ECO:0000256" key="5">
    <source>
        <dbReference type="ARBA" id="ARBA00005988"/>
    </source>
</evidence>
<keyword evidence="14" id="KW-0539">Nucleus</keyword>
<dbReference type="Pfam" id="PF25571">
    <property type="entry name" value="TPR_CCP1_N"/>
    <property type="match status" value="2"/>
</dbReference>
<dbReference type="Pfam" id="PF00246">
    <property type="entry name" value="Peptidase_M14"/>
    <property type="match status" value="1"/>
</dbReference>
<dbReference type="EC" id="3.4.17.24" evidence="16"/>
<comment type="subcellular location">
    <subcellularLocation>
        <location evidence="4">Cytoplasm</location>
        <location evidence="4">Cytosol</location>
    </subcellularLocation>
    <subcellularLocation>
        <location evidence="3">Mitochondrion</location>
    </subcellularLocation>
    <subcellularLocation>
        <location evidence="2">Nucleus</location>
    </subcellularLocation>
</comment>
<evidence type="ECO:0000256" key="1">
    <source>
        <dbReference type="ARBA" id="ARBA00001947"/>
    </source>
</evidence>
<feature type="active site" description="Proton donor/acceptor" evidence="21">
    <location>
        <position position="1005"/>
    </location>
</feature>
<evidence type="ECO:0000256" key="13">
    <source>
        <dbReference type="ARBA" id="ARBA00023128"/>
    </source>
</evidence>
<dbReference type="CDD" id="cd06906">
    <property type="entry name" value="M14_Nna1"/>
    <property type="match status" value="1"/>
</dbReference>
<dbReference type="GO" id="GO:0005829">
    <property type="term" value="C:cytosol"/>
    <property type="evidence" value="ECO:0007669"/>
    <property type="project" value="UniProtKB-SubCell"/>
</dbReference>
<dbReference type="InterPro" id="IPR016024">
    <property type="entry name" value="ARM-type_fold"/>
</dbReference>
<dbReference type="Ensembl" id="ENSENLT00000031579.1">
    <property type="protein sequence ID" value="ENSENLP00000030681.1"/>
    <property type="gene ID" value="ENSENLG00000012859.1"/>
</dbReference>